<comment type="caution">
    <text evidence="2">The sequence shown here is derived from an EMBL/GenBank/DDBJ whole genome shotgun (WGS) entry which is preliminary data.</text>
</comment>
<reference evidence="2" key="1">
    <citation type="submission" date="2023-11" db="EMBL/GenBank/DDBJ databases">
        <title>The genome sequences of three competitors of mushroom-forming fungi.</title>
        <authorList>
            <person name="Beijen E."/>
            <person name="Ohm R.A."/>
        </authorList>
    </citation>
    <scope>NUCLEOTIDE SEQUENCE</scope>
    <source>
        <strain evidence="2">CBS 100526</strain>
    </source>
</reference>
<keyword evidence="3" id="KW-1185">Reference proteome</keyword>
<dbReference type="GeneID" id="87923129"/>
<accession>A0AAE1I845</accession>
<dbReference type="EMBL" id="JAWRVG010000041">
    <property type="protein sequence ID" value="KAK4065832.1"/>
    <property type="molecule type" value="Genomic_DNA"/>
</dbReference>
<dbReference type="RefSeq" id="XP_062752577.1">
    <property type="nucleotide sequence ID" value="XM_062903224.1"/>
</dbReference>
<evidence type="ECO:0000313" key="3">
    <source>
        <dbReference type="Proteomes" id="UP001273209"/>
    </source>
</evidence>
<feature type="region of interest" description="Disordered" evidence="1">
    <location>
        <begin position="1"/>
        <end position="20"/>
    </location>
</feature>
<evidence type="ECO:0000313" key="2">
    <source>
        <dbReference type="EMBL" id="KAK4065832.1"/>
    </source>
</evidence>
<evidence type="ECO:0000256" key="1">
    <source>
        <dbReference type="SAM" id="MobiDB-lite"/>
    </source>
</evidence>
<dbReference type="Proteomes" id="UP001273209">
    <property type="component" value="Unassembled WGS sequence"/>
</dbReference>
<proteinExistence type="predicted"/>
<name>A0AAE1I845_9HYPO</name>
<dbReference type="AlphaFoldDB" id="A0AAE1I845"/>
<protein>
    <submittedName>
        <fullName evidence="2">Uncharacterized protein</fullName>
    </submittedName>
</protein>
<gene>
    <name evidence="2" type="ORF">Triagg1_8384</name>
</gene>
<sequence>MPPTPVQSITTPSSDETPNFSAQQTYLNQTSELDINGLVETSPCTSDDFNGPEEPEWQRRLSSLPLGDITKFEIPFHNLQCLNCSTPCYQRFNDVLDGIRKAVDLLHEAMAIPAQIMKNSQETIPPASSLPNNKLDGSQRVTVQDLDCNDLSDNTFISQLLQSGEDWVSSRSAGSPSVYIGNEDLDMLVDTQGLEEITDPT</sequence>
<organism evidence="2 3">
    <name type="scientific">Trichoderma aggressivum f. europaeum</name>
    <dbReference type="NCBI Taxonomy" id="173218"/>
    <lineage>
        <taxon>Eukaryota</taxon>
        <taxon>Fungi</taxon>
        <taxon>Dikarya</taxon>
        <taxon>Ascomycota</taxon>
        <taxon>Pezizomycotina</taxon>
        <taxon>Sordariomycetes</taxon>
        <taxon>Hypocreomycetidae</taxon>
        <taxon>Hypocreales</taxon>
        <taxon>Hypocreaceae</taxon>
        <taxon>Trichoderma</taxon>
    </lineage>
</organism>